<comment type="caution">
    <text evidence="3">The sequence shown here is derived from an EMBL/GenBank/DDBJ whole genome shotgun (WGS) entry which is preliminary data.</text>
</comment>
<dbReference type="OrthoDB" id="9778998at2"/>
<evidence type="ECO:0000313" key="3">
    <source>
        <dbReference type="EMBL" id="RFU66348.1"/>
    </source>
</evidence>
<dbReference type="Proteomes" id="UP000264541">
    <property type="component" value="Unassembled WGS sequence"/>
</dbReference>
<proteinExistence type="predicted"/>
<organism evidence="3 4">
    <name type="scientific">Peribacillus saganii</name>
    <dbReference type="NCBI Taxonomy" id="2303992"/>
    <lineage>
        <taxon>Bacteria</taxon>
        <taxon>Bacillati</taxon>
        <taxon>Bacillota</taxon>
        <taxon>Bacilli</taxon>
        <taxon>Bacillales</taxon>
        <taxon>Bacillaceae</taxon>
        <taxon>Peribacillus</taxon>
    </lineage>
</organism>
<dbReference type="InterPro" id="IPR014755">
    <property type="entry name" value="Cu-Rt/internalin_Ig-like"/>
</dbReference>
<dbReference type="RefSeq" id="WP_117327932.1">
    <property type="nucleotide sequence ID" value="NZ_QVTE01000051.1"/>
</dbReference>
<dbReference type="InterPro" id="IPR019198">
    <property type="entry name" value="Beta_propeller_containing"/>
</dbReference>
<evidence type="ECO:0000313" key="4">
    <source>
        <dbReference type="Proteomes" id="UP000264541"/>
    </source>
</evidence>
<evidence type="ECO:0000256" key="2">
    <source>
        <dbReference type="SAM" id="MobiDB-lite"/>
    </source>
</evidence>
<name>A0A372LKX6_9BACI</name>
<reference evidence="3 4" key="1">
    <citation type="submission" date="2018-08" db="EMBL/GenBank/DDBJ databases">
        <title>Bacillus chawlae sp. nov., Bacillus glennii sp. nov., and Bacillus saganii sp. nov. Isolated from the Vehicle Assembly Building at Kennedy Space Center where the Viking Spacecraft were Assembled.</title>
        <authorList>
            <person name="Seuylemezian A."/>
            <person name="Vaishampayan P."/>
        </authorList>
    </citation>
    <scope>NUCLEOTIDE SEQUENCE [LARGE SCALE GENOMIC DNA]</scope>
    <source>
        <strain evidence="3 4">V47-23a</strain>
    </source>
</reference>
<feature type="compositionally biased region" description="Basic and acidic residues" evidence="2">
    <location>
        <begin position="162"/>
        <end position="173"/>
    </location>
</feature>
<protein>
    <recommendedName>
        <fullName evidence="5">SbsA Ig-like domain-containing protein</fullName>
    </recommendedName>
</protein>
<dbReference type="EMBL" id="QVTE01000051">
    <property type="protein sequence ID" value="RFU66348.1"/>
    <property type="molecule type" value="Genomic_DNA"/>
</dbReference>
<sequence>MRKIYFSVAGIAMCLLVALMYVFLSGKPKLINEFNTKVPYQVLTNHSWKVMFTDKINNSSLTQKHFYVTDEKGERQNTSLSIDYSRKTVVILPPKDGYSLKSKSYVLHISKEIKSTAGRRLGSEQEIGFTVQQSLPVIGSKQRLNEHFLTILKREKDQKRFWSSEEKSAEKSDSAAGGSNENADGSETNVQVAGIEEGDTVKTDGKYIYHLVDGKISIIKTDKGTMDKVGEIRYNTEFYPQSIFLEENQLVVIGNESGDWKYQKRQNSEDKISRPFYEFTKTIVYDMKNPEKPVNTREVKQEGHMISSRKISGILYIASIYYPDYTMLEKGDADLRPLYADTADGQRMQKIKYDKISYFPQSQERGFSILSAFDLTKPSEKAEITTQLGSGEQFYMSKENIYLAVSDNSNSEGKQDFIWNPDTLIYKFAIKGTKIVFQQTATVKGTLLNQFSMDEHNGYFS</sequence>
<dbReference type="Pfam" id="PF09826">
    <property type="entry name" value="Beta_propel"/>
    <property type="match status" value="1"/>
</dbReference>
<accession>A0A372LKX6</accession>
<gene>
    <name evidence="3" type="ORF">D0469_17070</name>
</gene>
<dbReference type="AlphaFoldDB" id="A0A372LKX6"/>
<dbReference type="Gene3D" id="2.60.40.1220">
    <property type="match status" value="1"/>
</dbReference>
<feature type="region of interest" description="Disordered" evidence="2">
    <location>
        <begin position="162"/>
        <end position="196"/>
    </location>
</feature>
<evidence type="ECO:0008006" key="5">
    <source>
        <dbReference type="Google" id="ProtNLM"/>
    </source>
</evidence>
<evidence type="ECO:0000256" key="1">
    <source>
        <dbReference type="ARBA" id="ARBA00022729"/>
    </source>
</evidence>
<keyword evidence="1" id="KW-0732">Signal</keyword>
<feature type="compositionally biased region" description="Polar residues" evidence="2">
    <location>
        <begin position="180"/>
        <end position="191"/>
    </location>
</feature>
<keyword evidence="4" id="KW-1185">Reference proteome</keyword>